<evidence type="ECO:0000313" key="3">
    <source>
        <dbReference type="Proteomes" id="UP000636800"/>
    </source>
</evidence>
<gene>
    <name evidence="2" type="ORF">HPP92_007860</name>
</gene>
<dbReference type="OrthoDB" id="1880850at2759"/>
<organism evidence="2 3">
    <name type="scientific">Vanilla planifolia</name>
    <name type="common">Vanilla</name>
    <dbReference type="NCBI Taxonomy" id="51239"/>
    <lineage>
        <taxon>Eukaryota</taxon>
        <taxon>Viridiplantae</taxon>
        <taxon>Streptophyta</taxon>
        <taxon>Embryophyta</taxon>
        <taxon>Tracheophyta</taxon>
        <taxon>Spermatophyta</taxon>
        <taxon>Magnoliopsida</taxon>
        <taxon>Liliopsida</taxon>
        <taxon>Asparagales</taxon>
        <taxon>Orchidaceae</taxon>
        <taxon>Vanilloideae</taxon>
        <taxon>Vanilleae</taxon>
        <taxon>Vanilla</taxon>
    </lineage>
</organism>
<proteinExistence type="predicted"/>
<dbReference type="EMBL" id="JADCNL010000003">
    <property type="protein sequence ID" value="KAG0489049.1"/>
    <property type="molecule type" value="Genomic_DNA"/>
</dbReference>
<keyword evidence="3" id="KW-1185">Reference proteome</keyword>
<evidence type="ECO:0000256" key="1">
    <source>
        <dbReference type="SAM" id="MobiDB-lite"/>
    </source>
</evidence>
<sequence length="78" mass="8687">MYWAAGRLTEVEESVSGIQTDRISKKKMRANQASSTLANVGHDSRSKEDDQLGADLTLENTAAGFWNFSPNTTLRRRV</sequence>
<comment type="caution">
    <text evidence="2">The sequence shown here is derived from an EMBL/GenBank/DDBJ whole genome shotgun (WGS) entry which is preliminary data.</text>
</comment>
<name>A0A835RDE1_VANPL</name>
<feature type="region of interest" description="Disordered" evidence="1">
    <location>
        <begin position="26"/>
        <end position="49"/>
    </location>
</feature>
<dbReference type="Proteomes" id="UP000636800">
    <property type="component" value="Chromosome 3"/>
</dbReference>
<dbReference type="AlphaFoldDB" id="A0A835RDE1"/>
<evidence type="ECO:0000313" key="2">
    <source>
        <dbReference type="EMBL" id="KAG0489049.1"/>
    </source>
</evidence>
<protein>
    <submittedName>
        <fullName evidence="2">Uncharacterized protein</fullName>
    </submittedName>
</protein>
<reference evidence="2 3" key="1">
    <citation type="journal article" date="2020" name="Nat. Food">
        <title>A phased Vanilla planifolia genome enables genetic improvement of flavour and production.</title>
        <authorList>
            <person name="Hasing T."/>
            <person name="Tang H."/>
            <person name="Brym M."/>
            <person name="Khazi F."/>
            <person name="Huang T."/>
            <person name="Chambers A.H."/>
        </authorList>
    </citation>
    <scope>NUCLEOTIDE SEQUENCE [LARGE SCALE GENOMIC DNA]</scope>
    <source>
        <tissue evidence="2">Leaf</tissue>
    </source>
</reference>
<accession>A0A835RDE1</accession>